<feature type="transmembrane region" description="Helical" evidence="1">
    <location>
        <begin position="186"/>
        <end position="208"/>
    </location>
</feature>
<dbReference type="InterPro" id="IPR002810">
    <property type="entry name" value="NfeD-like_C"/>
</dbReference>
<comment type="caution">
    <text evidence="3">The sequence shown here is derived from an EMBL/GenBank/DDBJ whole genome shotgun (WGS) entry which is preliminary data.</text>
</comment>
<dbReference type="Proteomes" id="UP000324479">
    <property type="component" value="Unassembled WGS sequence"/>
</dbReference>
<dbReference type="EMBL" id="VWOX01000008">
    <property type="protein sequence ID" value="KAA5542118.1"/>
    <property type="molecule type" value="Genomic_DNA"/>
</dbReference>
<keyword evidence="4" id="KW-1185">Reference proteome</keyword>
<evidence type="ECO:0000259" key="2">
    <source>
        <dbReference type="Pfam" id="PF01957"/>
    </source>
</evidence>
<keyword evidence="1" id="KW-0472">Membrane</keyword>
<dbReference type="AlphaFoldDB" id="A0A5M6D3N5"/>
<protein>
    <recommendedName>
        <fullName evidence="2">NfeD-like C-terminal domain-containing protein</fullName>
    </recommendedName>
</protein>
<reference evidence="3 4" key="1">
    <citation type="submission" date="2019-08" db="EMBL/GenBank/DDBJ databases">
        <authorList>
            <person name="Dhanesh K."/>
            <person name="Kumar G."/>
            <person name="Sasikala C."/>
            <person name="Venkata Ramana C."/>
        </authorList>
    </citation>
    <scope>NUCLEOTIDE SEQUENCE [LARGE SCALE GENOMIC DNA]</scope>
    <source>
        <strain evidence="3 4">JC645</strain>
    </source>
</reference>
<feature type="transmembrane region" description="Helical" evidence="1">
    <location>
        <begin position="95"/>
        <end position="114"/>
    </location>
</feature>
<evidence type="ECO:0000313" key="3">
    <source>
        <dbReference type="EMBL" id="KAA5542118.1"/>
    </source>
</evidence>
<feature type="transmembrane region" description="Helical" evidence="1">
    <location>
        <begin position="157"/>
        <end position="180"/>
    </location>
</feature>
<gene>
    <name evidence="3" type="ORF">FYK55_15020</name>
</gene>
<name>A0A5M6D3N5_9BACT</name>
<organism evidence="3 4">
    <name type="scientific">Roseiconus nitratireducens</name>
    <dbReference type="NCBI Taxonomy" id="2605748"/>
    <lineage>
        <taxon>Bacteria</taxon>
        <taxon>Pseudomonadati</taxon>
        <taxon>Planctomycetota</taxon>
        <taxon>Planctomycetia</taxon>
        <taxon>Pirellulales</taxon>
        <taxon>Pirellulaceae</taxon>
        <taxon>Roseiconus</taxon>
    </lineage>
</organism>
<keyword evidence="1" id="KW-0812">Transmembrane</keyword>
<feature type="transmembrane region" description="Helical" evidence="1">
    <location>
        <begin position="120"/>
        <end position="141"/>
    </location>
</feature>
<feature type="domain" description="NfeD-like C-terminal" evidence="2">
    <location>
        <begin position="7"/>
        <end position="59"/>
    </location>
</feature>
<evidence type="ECO:0000313" key="4">
    <source>
        <dbReference type="Proteomes" id="UP000324479"/>
    </source>
</evidence>
<accession>A0A5M6D3N5</accession>
<proteinExistence type="predicted"/>
<dbReference type="RefSeq" id="WP_150077265.1">
    <property type="nucleotide sequence ID" value="NZ_VWOX01000008.1"/>
</dbReference>
<sequence length="210" mass="21834">MSAPIHIGDTAKTVGPLKPTGRIQIHDRLFDARSEGEWIESNTEVVVVGGDHSSILIRPRAEVTEPLAREGEPLSARAASEETPLQAPAGRIERINAVAIGGLVGLILLALLWWSGTKVTWQAVLVPLAGTIAGALFQLFVRTASDFAGPRSDHRPAAIGIGCVVLVGTMLGSVVGWNVGAGFVELSVGLVTGTLLAGVLAYAALMFASV</sequence>
<dbReference type="Gene3D" id="2.40.50.140">
    <property type="entry name" value="Nucleic acid-binding proteins"/>
    <property type="match status" value="1"/>
</dbReference>
<dbReference type="Pfam" id="PF01957">
    <property type="entry name" value="NfeD"/>
    <property type="match status" value="1"/>
</dbReference>
<keyword evidence="1" id="KW-1133">Transmembrane helix</keyword>
<evidence type="ECO:0000256" key="1">
    <source>
        <dbReference type="SAM" id="Phobius"/>
    </source>
</evidence>
<dbReference type="InterPro" id="IPR012340">
    <property type="entry name" value="NA-bd_OB-fold"/>
</dbReference>